<organism evidence="1 2">
    <name type="scientific">uncultured phage cr114_1</name>
    <dbReference type="NCBI Taxonomy" id="2772088"/>
    <lineage>
        <taxon>Viruses</taxon>
        <taxon>Duplodnaviria</taxon>
        <taxon>Heunggongvirae</taxon>
        <taxon>Uroviricota</taxon>
        <taxon>Caudoviricetes</taxon>
        <taxon>Crassvirales</taxon>
        <taxon>Suoliviridae</taxon>
        <taxon>Uncouvirinae</taxon>
        <taxon>Aurodevirus</taxon>
        <taxon>Aurodevirus intestinalis</taxon>
    </lineage>
</organism>
<dbReference type="GeneID" id="65131378"/>
<protein>
    <submittedName>
        <fullName evidence="1">Uncharacterized protein</fullName>
    </submittedName>
</protein>
<dbReference type="KEGG" id="vg:65131378"/>
<evidence type="ECO:0000313" key="1">
    <source>
        <dbReference type="EMBL" id="QOR59939.1"/>
    </source>
</evidence>
<reference evidence="1 2" key="1">
    <citation type="submission" date="2020-07" db="EMBL/GenBank/DDBJ databases">
        <title>Taxonomic proposal: Crassvirales, a new order of highly abundant and diverse bacterial viruses.</title>
        <authorList>
            <person name="Shkoporov A.N."/>
            <person name="Stockdale S.R."/>
            <person name="Guerin E."/>
            <person name="Ross R.P."/>
            <person name="Hill C."/>
        </authorList>
    </citation>
    <scope>NUCLEOTIDE SEQUENCE [LARGE SCALE GENOMIC DNA]</scope>
</reference>
<dbReference type="RefSeq" id="YP_010112912.1">
    <property type="nucleotide sequence ID" value="NC_055897.1"/>
</dbReference>
<accession>A0A7M1S219</accession>
<dbReference type="EMBL" id="MT774404">
    <property type="protein sequence ID" value="QOR59939.1"/>
    <property type="molecule type" value="Genomic_DNA"/>
</dbReference>
<proteinExistence type="predicted"/>
<sequence>MSRSTSPLVKINTTEDIQERIRAVAYFGKLTTEAAKYWCEKQKYRPIEICPTNITVAVCEARERYFKKCNFIEIIS</sequence>
<keyword evidence="2" id="KW-1185">Reference proteome</keyword>
<dbReference type="Proteomes" id="UP000593725">
    <property type="component" value="Segment"/>
</dbReference>
<name>A0A7M1S219_9CAUD</name>
<evidence type="ECO:0000313" key="2">
    <source>
        <dbReference type="Proteomes" id="UP000593725"/>
    </source>
</evidence>